<organism evidence="8 9">
    <name type="scientific">Zygotorulaspora mrakii</name>
    <name type="common">Zygosaccharomyces mrakii</name>
    <dbReference type="NCBI Taxonomy" id="42260"/>
    <lineage>
        <taxon>Eukaryota</taxon>
        <taxon>Fungi</taxon>
        <taxon>Dikarya</taxon>
        <taxon>Ascomycota</taxon>
        <taxon>Saccharomycotina</taxon>
        <taxon>Saccharomycetes</taxon>
        <taxon>Saccharomycetales</taxon>
        <taxon>Saccharomycetaceae</taxon>
        <taxon>Zygotorulaspora</taxon>
    </lineage>
</organism>
<keyword evidence="6" id="KW-0472">Membrane</keyword>
<dbReference type="InterPro" id="IPR014436">
    <property type="entry name" value="Extradiol_dOase_DODA"/>
</dbReference>
<dbReference type="GO" id="GO:0008270">
    <property type="term" value="F:zinc ion binding"/>
    <property type="evidence" value="ECO:0007669"/>
    <property type="project" value="InterPro"/>
</dbReference>
<dbReference type="GO" id="GO:0008198">
    <property type="term" value="F:ferrous iron binding"/>
    <property type="evidence" value="ECO:0007669"/>
    <property type="project" value="InterPro"/>
</dbReference>
<sequence>MTQKSVTVLLVCFPLFIALFKFYNSRASFDMVETVDSSEKIMKKTPVFALSHGGPTFMYEDAAMGGDKGAFQCTRRIGKYISEVVKPKFIIYVSAHWQSGSNNLIEVGVPTLNKAALQGPPVENNLIYDFYGFPKNMYDEKFHSMNDIPTAYQLVKDLNSYFRATDTLLHSSLAERGIDHGVWVPLKVAFPDKATDFWNTGIPVIQVSLTQDATDFDMHYKLGQALSTYRSDAVVIVSGMTVHNLRDLSLAPPGKSLPYVKKFNQLLREIMTDTHTENNHKLSKLKELLTDPQKRQLLYSAHPTLDHFVPFVVGLGAGEGESSACNVKELYNNEQGSLGWGIYQYDQN</sequence>
<dbReference type="KEGG" id="zmk:HG535_0F04970"/>
<dbReference type="PANTHER" id="PTHR30096">
    <property type="entry name" value="4,5-DOPA DIOXYGENASE EXTRADIOL-LIKE PROTEIN"/>
    <property type="match status" value="1"/>
</dbReference>
<accession>A0A7H9B5L7</accession>
<dbReference type="OrthoDB" id="7396853at2759"/>
<keyword evidence="9" id="KW-1185">Reference proteome</keyword>
<name>A0A7H9B5L7_ZYGMR</name>
<keyword evidence="6" id="KW-0812">Transmembrane</keyword>
<dbReference type="CDD" id="cd07363">
    <property type="entry name" value="45_DOPA_Dioxygenase"/>
    <property type="match status" value="1"/>
</dbReference>
<comment type="similarity">
    <text evidence="2">Belongs to the DODA-type extradiol aromatic ring-opening dioxygenase family.</text>
</comment>
<evidence type="ECO:0000256" key="6">
    <source>
        <dbReference type="SAM" id="Phobius"/>
    </source>
</evidence>
<proteinExistence type="inferred from homology"/>
<dbReference type="InterPro" id="IPR004183">
    <property type="entry name" value="Xdiol_dOase_suB"/>
</dbReference>
<dbReference type="GeneID" id="59237743"/>
<evidence type="ECO:0000256" key="4">
    <source>
        <dbReference type="ARBA" id="ARBA00022833"/>
    </source>
</evidence>
<keyword evidence="3" id="KW-0479">Metal-binding</keyword>
<keyword evidence="4" id="KW-0862">Zinc</keyword>
<keyword evidence="5" id="KW-0560">Oxidoreductase</keyword>
<feature type="transmembrane region" description="Helical" evidence="6">
    <location>
        <begin position="6"/>
        <end position="23"/>
    </location>
</feature>
<evidence type="ECO:0000256" key="3">
    <source>
        <dbReference type="ARBA" id="ARBA00022723"/>
    </source>
</evidence>
<evidence type="ECO:0000259" key="7">
    <source>
        <dbReference type="Pfam" id="PF02900"/>
    </source>
</evidence>
<reference evidence="8 9" key="1">
    <citation type="submission" date="2020-07" db="EMBL/GenBank/DDBJ databases">
        <title>The yeast mating-type switching endonuclease HO is a domesticated member of an unorthodox homing genetic element family.</title>
        <authorList>
            <person name="Coughlan A.Y."/>
            <person name="Lombardi L."/>
            <person name="Braun-Galleani S."/>
            <person name="Martos A.R."/>
            <person name="Galeote V."/>
            <person name="Bigey F."/>
            <person name="Dequin S."/>
            <person name="Byrne K.P."/>
            <person name="Wolfe K.H."/>
        </authorList>
    </citation>
    <scope>NUCLEOTIDE SEQUENCE [LARGE SCALE GENOMIC DNA]</scope>
    <source>
        <strain evidence="8 9">NRRL Y-6702</strain>
    </source>
</reference>
<dbReference type="Proteomes" id="UP000509704">
    <property type="component" value="Chromosome 6"/>
</dbReference>
<dbReference type="RefSeq" id="XP_037145710.1">
    <property type="nucleotide sequence ID" value="XM_037289815.1"/>
</dbReference>
<feature type="domain" description="Extradiol ring-cleavage dioxygenase class III enzyme subunit B" evidence="7">
    <location>
        <begin position="48"/>
        <end position="329"/>
    </location>
</feature>
<dbReference type="Pfam" id="PF02900">
    <property type="entry name" value="LigB"/>
    <property type="match status" value="1"/>
</dbReference>
<dbReference type="Gene3D" id="3.40.830.10">
    <property type="entry name" value="LigB-like"/>
    <property type="match status" value="1"/>
</dbReference>
<gene>
    <name evidence="8" type="ORF">HG535_0F04970</name>
</gene>
<keyword evidence="6" id="KW-1133">Transmembrane helix</keyword>
<dbReference type="EMBL" id="CP058609">
    <property type="protein sequence ID" value="QLG73985.1"/>
    <property type="molecule type" value="Genomic_DNA"/>
</dbReference>
<dbReference type="PANTHER" id="PTHR30096:SF0">
    <property type="entry name" value="4,5-DOPA DIOXYGENASE EXTRADIOL-LIKE PROTEIN"/>
    <property type="match status" value="1"/>
</dbReference>
<protein>
    <recommendedName>
        <fullName evidence="7">Extradiol ring-cleavage dioxygenase class III enzyme subunit B domain-containing protein</fullName>
    </recommendedName>
</protein>
<dbReference type="GO" id="GO:0016702">
    <property type="term" value="F:oxidoreductase activity, acting on single donors with incorporation of molecular oxygen, incorporation of two atoms of oxygen"/>
    <property type="evidence" value="ECO:0007669"/>
    <property type="project" value="UniProtKB-ARBA"/>
</dbReference>
<comment type="cofactor">
    <cofactor evidence="1">
        <name>Zn(2+)</name>
        <dbReference type="ChEBI" id="CHEBI:29105"/>
    </cofactor>
</comment>
<evidence type="ECO:0000256" key="2">
    <source>
        <dbReference type="ARBA" id="ARBA00007581"/>
    </source>
</evidence>
<evidence type="ECO:0000256" key="5">
    <source>
        <dbReference type="ARBA" id="ARBA00023002"/>
    </source>
</evidence>
<evidence type="ECO:0000313" key="8">
    <source>
        <dbReference type="EMBL" id="QLG73985.1"/>
    </source>
</evidence>
<dbReference type="SUPFAM" id="SSF53213">
    <property type="entry name" value="LigB-like"/>
    <property type="match status" value="1"/>
</dbReference>
<evidence type="ECO:0000256" key="1">
    <source>
        <dbReference type="ARBA" id="ARBA00001947"/>
    </source>
</evidence>
<evidence type="ECO:0000313" key="9">
    <source>
        <dbReference type="Proteomes" id="UP000509704"/>
    </source>
</evidence>
<dbReference type="AlphaFoldDB" id="A0A7H9B5L7"/>